<dbReference type="Proteomes" id="UP001501759">
    <property type="component" value="Unassembled WGS sequence"/>
</dbReference>
<sequence length="180" mass="20217">MEQPLDVPELAAGGGFTLRPWRLSDLPLVREASEDDYIPLITTVPWPYSEPAGVAFIERQWSRATTRAGYTFVIVASDGRPVGQVGLWLKNLAEGRASLGYWVVKSARGQGAAVAAVDAVVGWALRDLRIPRLELWVEPWNMASVRTAERAGFRREELLRGWQQVGDERRDMFMYSLLSE</sequence>
<dbReference type="PANTHER" id="PTHR43441:SF10">
    <property type="entry name" value="ACETYLTRANSFERASE"/>
    <property type="match status" value="1"/>
</dbReference>
<proteinExistence type="predicted"/>
<evidence type="ECO:0000313" key="2">
    <source>
        <dbReference type="EMBL" id="GAA5028881.1"/>
    </source>
</evidence>
<dbReference type="PROSITE" id="PS51186">
    <property type="entry name" value="GNAT"/>
    <property type="match status" value="1"/>
</dbReference>
<keyword evidence="3" id="KW-1185">Reference proteome</keyword>
<gene>
    <name evidence="2" type="ORF">GCM10023335_67200</name>
</gene>
<reference evidence="3" key="1">
    <citation type="journal article" date="2019" name="Int. J. Syst. Evol. Microbiol.">
        <title>The Global Catalogue of Microorganisms (GCM) 10K type strain sequencing project: providing services to taxonomists for standard genome sequencing and annotation.</title>
        <authorList>
            <consortium name="The Broad Institute Genomics Platform"/>
            <consortium name="The Broad Institute Genome Sequencing Center for Infectious Disease"/>
            <person name="Wu L."/>
            <person name="Ma J."/>
        </authorList>
    </citation>
    <scope>NUCLEOTIDE SEQUENCE [LARGE SCALE GENOMIC DNA]</scope>
    <source>
        <strain evidence="3">JCM 18409</strain>
    </source>
</reference>
<evidence type="ECO:0000259" key="1">
    <source>
        <dbReference type="PROSITE" id="PS51186"/>
    </source>
</evidence>
<organism evidence="2 3">
    <name type="scientific">Streptomyces siamensis</name>
    <dbReference type="NCBI Taxonomy" id="1274986"/>
    <lineage>
        <taxon>Bacteria</taxon>
        <taxon>Bacillati</taxon>
        <taxon>Actinomycetota</taxon>
        <taxon>Actinomycetes</taxon>
        <taxon>Kitasatosporales</taxon>
        <taxon>Streptomycetaceae</taxon>
        <taxon>Streptomyces</taxon>
    </lineage>
</organism>
<dbReference type="PANTHER" id="PTHR43441">
    <property type="entry name" value="RIBOSOMAL-PROTEIN-SERINE ACETYLTRANSFERASE"/>
    <property type="match status" value="1"/>
</dbReference>
<dbReference type="EMBL" id="BAABKB010000031">
    <property type="protein sequence ID" value="GAA5028881.1"/>
    <property type="molecule type" value="Genomic_DNA"/>
</dbReference>
<dbReference type="Pfam" id="PF13302">
    <property type="entry name" value="Acetyltransf_3"/>
    <property type="match status" value="1"/>
</dbReference>
<feature type="domain" description="N-acetyltransferase" evidence="1">
    <location>
        <begin position="16"/>
        <end position="179"/>
    </location>
</feature>
<dbReference type="InterPro" id="IPR051908">
    <property type="entry name" value="Ribosomal_N-acetyltransferase"/>
</dbReference>
<dbReference type="InterPro" id="IPR000182">
    <property type="entry name" value="GNAT_dom"/>
</dbReference>
<comment type="caution">
    <text evidence="2">The sequence shown here is derived from an EMBL/GenBank/DDBJ whole genome shotgun (WGS) entry which is preliminary data.</text>
</comment>
<dbReference type="SUPFAM" id="SSF55729">
    <property type="entry name" value="Acyl-CoA N-acyltransferases (Nat)"/>
    <property type="match status" value="1"/>
</dbReference>
<accession>A0ABP9JEF7</accession>
<dbReference type="InterPro" id="IPR016181">
    <property type="entry name" value="Acyl_CoA_acyltransferase"/>
</dbReference>
<evidence type="ECO:0000313" key="3">
    <source>
        <dbReference type="Proteomes" id="UP001501759"/>
    </source>
</evidence>
<name>A0ABP9JEF7_9ACTN</name>
<protein>
    <submittedName>
        <fullName evidence="2">GNAT family protein</fullName>
    </submittedName>
</protein>
<dbReference type="Gene3D" id="3.40.630.30">
    <property type="match status" value="1"/>
</dbReference>